<proteinExistence type="predicted"/>
<accession>A0A9D2JJR4</accession>
<dbReference type="InterPro" id="IPR003772">
    <property type="entry name" value="YceD"/>
</dbReference>
<reference evidence="1" key="1">
    <citation type="journal article" date="2021" name="PeerJ">
        <title>Extensive microbial diversity within the chicken gut microbiome revealed by metagenomics and culture.</title>
        <authorList>
            <person name="Gilroy R."/>
            <person name="Ravi A."/>
            <person name="Getino M."/>
            <person name="Pursley I."/>
            <person name="Horton D.L."/>
            <person name="Alikhan N.F."/>
            <person name="Baker D."/>
            <person name="Gharbi K."/>
            <person name="Hall N."/>
            <person name="Watson M."/>
            <person name="Adriaenssens E.M."/>
            <person name="Foster-Nyarko E."/>
            <person name="Jarju S."/>
            <person name="Secka A."/>
            <person name="Antonio M."/>
            <person name="Oren A."/>
            <person name="Chaudhuri R.R."/>
            <person name="La Ragione R."/>
            <person name="Hildebrand F."/>
            <person name="Pallen M.J."/>
        </authorList>
    </citation>
    <scope>NUCLEOTIDE SEQUENCE</scope>
    <source>
        <strain evidence="1">CHK172-16539</strain>
    </source>
</reference>
<evidence type="ECO:0000313" key="1">
    <source>
        <dbReference type="EMBL" id="HIZ54075.1"/>
    </source>
</evidence>
<name>A0A9D2JJR4_9ENTE</name>
<dbReference type="Pfam" id="PF02620">
    <property type="entry name" value="YceD"/>
    <property type="match status" value="1"/>
</dbReference>
<gene>
    <name evidence="1" type="ORF">IAA20_09050</name>
</gene>
<dbReference type="EMBL" id="DXBN01000211">
    <property type="protein sequence ID" value="HIZ54075.1"/>
    <property type="molecule type" value="Genomic_DNA"/>
</dbReference>
<comment type="caution">
    <text evidence="1">The sequence shown here is derived from an EMBL/GenBank/DDBJ whole genome shotgun (WGS) entry which is preliminary data.</text>
</comment>
<sequence>MKWSLLELRKYQEEPLVFQERLDLESELISREKEIIAIRPVQVNGLITVSPKEYLLHYAVDTVITLPSTRSLEPVEVPMKFTVDEVFMTAEQYQQQKDLLKEEEILLLETQTLDLSESVADNILLEIPLQVLTEEEKQSERYPSGNEWTVISEDQYLEMKESQDKNQVDPRLAKLSSLFKEQEDNA</sequence>
<reference evidence="1" key="2">
    <citation type="submission" date="2021-04" db="EMBL/GenBank/DDBJ databases">
        <authorList>
            <person name="Gilroy R."/>
        </authorList>
    </citation>
    <scope>NUCLEOTIDE SEQUENCE</scope>
    <source>
        <strain evidence="1">CHK172-16539</strain>
    </source>
</reference>
<organism evidence="1 2">
    <name type="scientific">Candidatus Enterococcus avicola</name>
    <dbReference type="NCBI Taxonomy" id="2838561"/>
    <lineage>
        <taxon>Bacteria</taxon>
        <taxon>Bacillati</taxon>
        <taxon>Bacillota</taxon>
        <taxon>Bacilli</taxon>
        <taxon>Lactobacillales</taxon>
        <taxon>Enterococcaceae</taxon>
        <taxon>Enterococcus</taxon>
    </lineage>
</organism>
<evidence type="ECO:0000313" key="2">
    <source>
        <dbReference type="Proteomes" id="UP000824063"/>
    </source>
</evidence>
<dbReference type="Proteomes" id="UP000824063">
    <property type="component" value="Unassembled WGS sequence"/>
</dbReference>
<dbReference type="AlphaFoldDB" id="A0A9D2JJR4"/>
<protein>
    <submittedName>
        <fullName evidence="1">DUF177 domain-containing protein</fullName>
    </submittedName>
</protein>